<name>A0ABN8IDR2_9NEOP</name>
<feature type="non-terminal residue" evidence="1">
    <location>
        <position position="94"/>
    </location>
</feature>
<dbReference type="EMBL" id="OW152834">
    <property type="protein sequence ID" value="CAH2055693.1"/>
    <property type="molecule type" value="Genomic_DNA"/>
</dbReference>
<dbReference type="Proteomes" id="UP000837857">
    <property type="component" value="Chromosome 22"/>
</dbReference>
<keyword evidence="2" id="KW-1185">Reference proteome</keyword>
<accession>A0ABN8IDR2</accession>
<reference evidence="1" key="1">
    <citation type="submission" date="2022-03" db="EMBL/GenBank/DDBJ databases">
        <authorList>
            <person name="Martin H S."/>
        </authorList>
    </citation>
    <scope>NUCLEOTIDE SEQUENCE</scope>
</reference>
<evidence type="ECO:0000313" key="2">
    <source>
        <dbReference type="Proteomes" id="UP000837857"/>
    </source>
</evidence>
<organism evidence="1 2">
    <name type="scientific">Iphiclides podalirius</name>
    <name type="common">scarce swallowtail</name>
    <dbReference type="NCBI Taxonomy" id="110791"/>
    <lineage>
        <taxon>Eukaryota</taxon>
        <taxon>Metazoa</taxon>
        <taxon>Ecdysozoa</taxon>
        <taxon>Arthropoda</taxon>
        <taxon>Hexapoda</taxon>
        <taxon>Insecta</taxon>
        <taxon>Pterygota</taxon>
        <taxon>Neoptera</taxon>
        <taxon>Endopterygota</taxon>
        <taxon>Lepidoptera</taxon>
        <taxon>Glossata</taxon>
        <taxon>Ditrysia</taxon>
        <taxon>Papilionoidea</taxon>
        <taxon>Papilionidae</taxon>
        <taxon>Papilioninae</taxon>
        <taxon>Iphiclides</taxon>
    </lineage>
</organism>
<evidence type="ECO:0000313" key="1">
    <source>
        <dbReference type="EMBL" id="CAH2055693.1"/>
    </source>
</evidence>
<proteinExistence type="predicted"/>
<protein>
    <submittedName>
        <fullName evidence="1">Uncharacterized protein</fullName>
    </submittedName>
</protein>
<sequence length="94" mass="10296">MRCGKPRKGPLRLARTSVSDCGLAELLSERSLRSTGCRFVSRPTFDVIRIGVRRRKVRKKGSDVIPAGGPVGMAEDRTGTGVDPICAFRPLGRW</sequence>
<gene>
    <name evidence="1" type="ORF">IPOD504_LOCUS9016</name>
</gene>